<reference evidence="2 3" key="1">
    <citation type="journal article" date="2020" name="Nat. Food">
        <title>A phased Vanilla planifolia genome enables genetic improvement of flavour and production.</title>
        <authorList>
            <person name="Hasing T."/>
            <person name="Tang H."/>
            <person name="Brym M."/>
            <person name="Khazi F."/>
            <person name="Huang T."/>
            <person name="Chambers A.H."/>
        </authorList>
    </citation>
    <scope>NUCLEOTIDE SEQUENCE [LARGE SCALE GENOMIC DNA]</scope>
    <source>
        <tissue evidence="2">Leaf</tissue>
    </source>
</reference>
<sequence>MGFDIERFGMQLVSQKVVQLVNPIYSSFSYRSDTVRRTFGLRSVRQEQKQVAEKIGSPQLKQDGPGFNSRGAPDELERADSSKKHGKAIGESVNGKPVEFQLSTPEAGRMGLSTNKLLKGINQGDALPANVKVVPLQRNGIEEFLRQENVIKKSNEVK</sequence>
<comment type="caution">
    <text evidence="2">The sequence shown here is derived from an EMBL/GenBank/DDBJ whole genome shotgun (WGS) entry which is preliminary data.</text>
</comment>
<gene>
    <name evidence="2" type="ORF">HPP92_014709</name>
</gene>
<name>A0A835USZ3_VANPL</name>
<proteinExistence type="predicted"/>
<evidence type="ECO:0000313" key="3">
    <source>
        <dbReference type="Proteomes" id="UP000636800"/>
    </source>
</evidence>
<evidence type="ECO:0000313" key="2">
    <source>
        <dbReference type="EMBL" id="KAG0472852.1"/>
    </source>
</evidence>
<protein>
    <submittedName>
        <fullName evidence="2">Uncharacterized protein</fullName>
    </submittedName>
</protein>
<evidence type="ECO:0000256" key="1">
    <source>
        <dbReference type="SAM" id="MobiDB-lite"/>
    </source>
</evidence>
<feature type="compositionally biased region" description="Basic and acidic residues" evidence="1">
    <location>
        <begin position="72"/>
        <end position="83"/>
    </location>
</feature>
<dbReference type="OrthoDB" id="540503at2759"/>
<accession>A0A835USZ3</accession>
<feature type="region of interest" description="Disordered" evidence="1">
    <location>
        <begin position="50"/>
        <end position="95"/>
    </location>
</feature>
<keyword evidence="3" id="KW-1185">Reference proteome</keyword>
<dbReference type="Proteomes" id="UP000636800">
    <property type="component" value="Chromosome 7"/>
</dbReference>
<organism evidence="2 3">
    <name type="scientific">Vanilla planifolia</name>
    <name type="common">Vanilla</name>
    <dbReference type="NCBI Taxonomy" id="51239"/>
    <lineage>
        <taxon>Eukaryota</taxon>
        <taxon>Viridiplantae</taxon>
        <taxon>Streptophyta</taxon>
        <taxon>Embryophyta</taxon>
        <taxon>Tracheophyta</taxon>
        <taxon>Spermatophyta</taxon>
        <taxon>Magnoliopsida</taxon>
        <taxon>Liliopsida</taxon>
        <taxon>Asparagales</taxon>
        <taxon>Orchidaceae</taxon>
        <taxon>Vanilloideae</taxon>
        <taxon>Vanilleae</taxon>
        <taxon>Vanilla</taxon>
    </lineage>
</organism>
<dbReference type="AlphaFoldDB" id="A0A835USZ3"/>
<dbReference type="EMBL" id="JADCNL010000007">
    <property type="protein sequence ID" value="KAG0472852.1"/>
    <property type="molecule type" value="Genomic_DNA"/>
</dbReference>